<proteinExistence type="predicted"/>
<dbReference type="OMA" id="WYSPWAW"/>
<evidence type="ECO:0000259" key="2">
    <source>
        <dbReference type="Pfam" id="PF26147"/>
    </source>
</evidence>
<keyword evidence="4" id="KW-1185">Reference proteome</keyword>
<feature type="compositionally biased region" description="Basic and acidic residues" evidence="1">
    <location>
        <begin position="413"/>
        <end position="435"/>
    </location>
</feature>
<feature type="compositionally biased region" description="Acidic residues" evidence="1">
    <location>
        <begin position="667"/>
        <end position="681"/>
    </location>
</feature>
<dbReference type="Proteomes" id="UP000054196">
    <property type="component" value="Unassembled WGS sequence"/>
</dbReference>
<feature type="region of interest" description="Disordered" evidence="1">
    <location>
        <begin position="659"/>
        <end position="790"/>
    </location>
</feature>
<dbReference type="InterPro" id="IPR058934">
    <property type="entry name" value="YMC020W-like"/>
</dbReference>
<dbReference type="GeneID" id="18886587"/>
<feature type="compositionally biased region" description="Polar residues" evidence="1">
    <location>
        <begin position="559"/>
        <end position="569"/>
    </location>
</feature>
<feature type="compositionally biased region" description="Low complexity" evidence="1">
    <location>
        <begin position="122"/>
        <end position="177"/>
    </location>
</feature>
<feature type="compositionally biased region" description="Low complexity" evidence="1">
    <location>
        <begin position="314"/>
        <end position="338"/>
    </location>
</feature>
<dbReference type="OrthoDB" id="5598028at2759"/>
<feature type="domain" description="YMC020W-like alpha/beta hydrolase" evidence="2">
    <location>
        <begin position="864"/>
        <end position="984"/>
    </location>
</feature>
<dbReference type="HOGENOM" id="CLU_004112_2_0_1"/>
<dbReference type="RefSeq" id="XP_007389222.1">
    <property type="nucleotide sequence ID" value="XM_007389160.1"/>
</dbReference>
<feature type="region of interest" description="Disordered" evidence="1">
    <location>
        <begin position="413"/>
        <end position="449"/>
    </location>
</feature>
<evidence type="ECO:0000313" key="3">
    <source>
        <dbReference type="EMBL" id="EIN03565.1"/>
    </source>
</evidence>
<organism evidence="3 4">
    <name type="scientific">Punctularia strigosozonata (strain HHB-11173)</name>
    <name type="common">White-rot fungus</name>
    <dbReference type="NCBI Taxonomy" id="741275"/>
    <lineage>
        <taxon>Eukaryota</taxon>
        <taxon>Fungi</taxon>
        <taxon>Dikarya</taxon>
        <taxon>Basidiomycota</taxon>
        <taxon>Agaricomycotina</taxon>
        <taxon>Agaricomycetes</taxon>
        <taxon>Corticiales</taxon>
        <taxon>Punctulariaceae</taxon>
        <taxon>Punctularia</taxon>
    </lineage>
</organism>
<dbReference type="PANTHER" id="PTHR47349">
    <property type="entry name" value="CHROMOSOME 8, WHOLE GENOME SHOTGUN SEQUENCE"/>
    <property type="match status" value="1"/>
</dbReference>
<feature type="region of interest" description="Disordered" evidence="1">
    <location>
        <begin position="73"/>
        <end position="361"/>
    </location>
</feature>
<sequence length="1285" mass="136878">MNIPNVPANDNSHLNAPPSRRSSIYSTAAPRRPLRRPPSIRSLGAPGGKSRAAAPPSVSLVFAQPELGKGLKSAVDHLPTIERTPSQEGVEEEEEADMKRGSDVVAPGEEDEGSKRLKVADDASAGATTGDMQVDPPAAAAPAPVDVQATDTATAAAGAAPTDAPSTSPSKSSAIASWFGSISRSKSKERAPIAVAPTPATAEQQTAAESTETAARERAATSDTVPASSERAAAAAAPAPAVDLSASPETSPSPPRWIPSSRKSHARKKSWLSITSTPSSSPTPHNQHPQQPQTQTSPTRSAGPRSPPRPPLSAAPSIPSSIDEEVPGLPSSPTSPSHLRPPPPAPTLSPSASGTSTINLNPTASRFTLSIPLLGRPKVPLERAVAAAQAEDVRTAAPKGPETPVEERVALAQAEDVREGDVVPERRLAEEEKRGVSKTVTKPVGGNAGEDARLLRNWVYVKLTQDPDAGPSPASGDASVGPETMVVPPPSSSQEATSSTWWDYVPGFGGATAPASAKETEPEPVPTPKPERAPAHEHGREDSTSTVRPKAASVFSGETARSGSNQSSWLAPWTWYGAPSPLGRGEVDAGGPAPGEEREEDGTTRAEAVKAEALAREEREKEEERERERERNPVGETIEQHRSGWASLFMSRAFTGRTITAAGEGSEGGEMEVMDVPDEVDPGPTPGEKAKGEERVRERKEAEKRDSNAREPKKKKGTTVPPLTDSTSVKDRTARRAASPSPSPSKRSNKSGSSTPTGPRSGVPNLVLPTWADTFHKPPRSDVPVRKGRSGVVGKGLRYLGEALQAYAEGEDGGRGGRERGKGKSKEEEFGRALPKAWDVVEGARGTQKGKAAAAVEGDVLRGARRVVVLGIHGWFYGGMMRTVLGEPTGTSTKLANMMCQAVEEFEAKHGVKFEKVTKIPLEGEGKIEIRVEKLYKALTENEEWMADLRAADVVFVATHSQGSVVSTHILDRLIRDGHIRTARSVAADRLAAAGQSIAAGLAPGATGLESKPQRVCCLALCGIHLGPLRYLSGSSFTKPYIQYFENAAAMELFEFQNTESEVSKSYVNALRNVLDHETKMLYVASLDDQVVPVYSGLFTAASHPLILRAIYIDGDAYSSSDFLSNLTVLLIRILNAGLSDSRLLVHLSEATAGSLSGVGHSSAYEELATFTLAVNYLFLTDNGQTQHAKLDLEHFNASTEQNDYEARSRSYAALFSIPWALRDLIADERVAQYFSREFAQLRDAFDDWRPKTTILRDIKRKLQPIQRLSTLSVSPPSPTPSSKL</sequence>
<feature type="compositionally biased region" description="Low complexity" evidence="1">
    <location>
        <begin position="192"/>
        <end position="213"/>
    </location>
</feature>
<protein>
    <recommendedName>
        <fullName evidence="2">YMC020W-like alpha/beta hydrolase domain-containing protein</fullName>
    </recommendedName>
</protein>
<feature type="compositionally biased region" description="Low complexity" evidence="1">
    <location>
        <begin position="348"/>
        <end position="357"/>
    </location>
</feature>
<feature type="compositionally biased region" description="Basic and acidic residues" evidence="1">
    <location>
        <begin position="774"/>
        <end position="785"/>
    </location>
</feature>
<feature type="compositionally biased region" description="Basic and acidic residues" evidence="1">
    <location>
        <begin position="529"/>
        <end position="543"/>
    </location>
</feature>
<reference evidence="4" key="1">
    <citation type="journal article" date="2012" name="Science">
        <title>The Paleozoic origin of enzymatic lignin decomposition reconstructed from 31 fungal genomes.</title>
        <authorList>
            <person name="Floudas D."/>
            <person name="Binder M."/>
            <person name="Riley R."/>
            <person name="Barry K."/>
            <person name="Blanchette R.A."/>
            <person name="Henrissat B."/>
            <person name="Martinez A.T."/>
            <person name="Otillar R."/>
            <person name="Spatafora J.W."/>
            <person name="Yadav J.S."/>
            <person name="Aerts A."/>
            <person name="Benoit I."/>
            <person name="Boyd A."/>
            <person name="Carlson A."/>
            <person name="Copeland A."/>
            <person name="Coutinho P.M."/>
            <person name="de Vries R.P."/>
            <person name="Ferreira P."/>
            <person name="Findley K."/>
            <person name="Foster B."/>
            <person name="Gaskell J."/>
            <person name="Glotzer D."/>
            <person name="Gorecki P."/>
            <person name="Heitman J."/>
            <person name="Hesse C."/>
            <person name="Hori C."/>
            <person name="Igarashi K."/>
            <person name="Jurgens J.A."/>
            <person name="Kallen N."/>
            <person name="Kersten P."/>
            <person name="Kohler A."/>
            <person name="Kuees U."/>
            <person name="Kumar T.K.A."/>
            <person name="Kuo A."/>
            <person name="LaButti K."/>
            <person name="Larrondo L.F."/>
            <person name="Lindquist E."/>
            <person name="Ling A."/>
            <person name="Lombard V."/>
            <person name="Lucas S."/>
            <person name="Lundell T."/>
            <person name="Martin R."/>
            <person name="McLaughlin D.J."/>
            <person name="Morgenstern I."/>
            <person name="Morin E."/>
            <person name="Murat C."/>
            <person name="Nagy L.G."/>
            <person name="Nolan M."/>
            <person name="Ohm R.A."/>
            <person name="Patyshakuliyeva A."/>
            <person name="Rokas A."/>
            <person name="Ruiz-Duenas F.J."/>
            <person name="Sabat G."/>
            <person name="Salamov A."/>
            <person name="Samejima M."/>
            <person name="Schmutz J."/>
            <person name="Slot J.C."/>
            <person name="St John F."/>
            <person name="Stenlid J."/>
            <person name="Sun H."/>
            <person name="Sun S."/>
            <person name="Syed K."/>
            <person name="Tsang A."/>
            <person name="Wiebenga A."/>
            <person name="Young D."/>
            <person name="Pisabarro A."/>
            <person name="Eastwood D.C."/>
            <person name="Martin F."/>
            <person name="Cullen D."/>
            <person name="Grigoriev I.V."/>
            <person name="Hibbett D.S."/>
        </authorList>
    </citation>
    <scope>NUCLEOTIDE SEQUENCE [LARGE SCALE GENOMIC DNA]</scope>
    <source>
        <strain evidence="4">HHB-11173 SS5</strain>
    </source>
</reference>
<evidence type="ECO:0000313" key="4">
    <source>
        <dbReference type="Proteomes" id="UP000054196"/>
    </source>
</evidence>
<feature type="compositionally biased region" description="Low complexity" evidence="1">
    <location>
        <begin position="736"/>
        <end position="762"/>
    </location>
</feature>
<dbReference type="Pfam" id="PF26147">
    <property type="entry name" value="AB_HYDROLASE_YMC0-YMC35"/>
    <property type="match status" value="2"/>
</dbReference>
<feature type="compositionally biased region" description="Low complexity" evidence="1">
    <location>
        <begin position="226"/>
        <end position="248"/>
    </location>
</feature>
<feature type="compositionally biased region" description="Basic and acidic residues" evidence="1">
    <location>
        <begin position="601"/>
        <end position="642"/>
    </location>
</feature>
<feature type="compositionally biased region" description="Basic and acidic residues" evidence="1">
    <location>
        <begin position="812"/>
        <end position="830"/>
    </location>
</feature>
<feature type="compositionally biased region" description="Polar residues" evidence="1">
    <location>
        <begin position="492"/>
        <end position="501"/>
    </location>
</feature>
<name>R7RZM1_PUNST</name>
<feature type="compositionally biased region" description="Low complexity" evidence="1">
    <location>
        <begin position="275"/>
        <end position="304"/>
    </location>
</feature>
<feature type="compositionally biased region" description="Polar residues" evidence="1">
    <location>
        <begin position="8"/>
        <end position="26"/>
    </location>
</feature>
<feature type="region of interest" description="Disordered" evidence="1">
    <location>
        <begin position="810"/>
        <end position="830"/>
    </location>
</feature>
<dbReference type="EMBL" id="JH687561">
    <property type="protein sequence ID" value="EIN03565.1"/>
    <property type="molecule type" value="Genomic_DNA"/>
</dbReference>
<accession>R7RZM1</accession>
<dbReference type="InterPro" id="IPR058933">
    <property type="entry name" value="YMC020W-like_ab_hydrolase"/>
</dbReference>
<dbReference type="PANTHER" id="PTHR47349:SF1">
    <property type="entry name" value="AER328WP"/>
    <property type="match status" value="1"/>
</dbReference>
<feature type="domain" description="YMC020W-like alpha/beta hydrolase" evidence="2">
    <location>
        <begin position="1014"/>
        <end position="1205"/>
    </location>
</feature>
<feature type="region of interest" description="Disordered" evidence="1">
    <location>
        <begin position="1"/>
        <end position="57"/>
    </location>
</feature>
<evidence type="ECO:0000256" key="1">
    <source>
        <dbReference type="SAM" id="MobiDB-lite"/>
    </source>
</evidence>
<feature type="region of interest" description="Disordered" evidence="1">
    <location>
        <begin position="464"/>
        <end position="644"/>
    </location>
</feature>
<gene>
    <name evidence="3" type="ORF">PUNSTDRAFT_93924</name>
</gene>
<dbReference type="KEGG" id="psq:PUNSTDRAFT_93924"/>
<feature type="compositionally biased region" description="Basic and acidic residues" evidence="1">
    <location>
        <begin position="688"/>
        <end position="711"/>
    </location>
</feature>
<dbReference type="eggNOG" id="ENOG502QR2T">
    <property type="taxonomic scope" value="Eukaryota"/>
</dbReference>